<evidence type="ECO:0000313" key="8">
    <source>
        <dbReference type="Proteomes" id="UP000094236"/>
    </source>
</evidence>
<feature type="transmembrane region" description="Helical" evidence="6">
    <location>
        <begin position="396"/>
        <end position="416"/>
    </location>
</feature>
<gene>
    <name evidence="7" type="ORF">PACTADRAFT_74497</name>
</gene>
<feature type="transmembrane region" description="Helical" evidence="6">
    <location>
        <begin position="45"/>
        <end position="65"/>
    </location>
</feature>
<accession>A0A1E4TYT3</accession>
<proteinExistence type="inferred from homology"/>
<evidence type="ECO:0008006" key="9">
    <source>
        <dbReference type="Google" id="ProtNLM"/>
    </source>
</evidence>
<comment type="similarity">
    <text evidence="2">Belongs to the purine-cytosine permease (2.A.39) family.</text>
</comment>
<evidence type="ECO:0000256" key="6">
    <source>
        <dbReference type="SAM" id="Phobius"/>
    </source>
</evidence>
<dbReference type="PANTHER" id="PTHR30618">
    <property type="entry name" value="NCS1 FAMILY PURINE/PYRIMIDINE TRANSPORTER"/>
    <property type="match status" value="1"/>
</dbReference>
<keyword evidence="5 6" id="KW-0472">Membrane</keyword>
<dbReference type="NCBIfam" id="TIGR00800">
    <property type="entry name" value="ncs1"/>
    <property type="match status" value="1"/>
</dbReference>
<evidence type="ECO:0000256" key="5">
    <source>
        <dbReference type="ARBA" id="ARBA00023136"/>
    </source>
</evidence>
<feature type="transmembrane region" description="Helical" evidence="6">
    <location>
        <begin position="447"/>
        <end position="471"/>
    </location>
</feature>
<feature type="transmembrane region" description="Helical" evidence="6">
    <location>
        <begin position="277"/>
        <end position="298"/>
    </location>
</feature>
<feature type="transmembrane region" description="Helical" evidence="6">
    <location>
        <begin position="483"/>
        <end position="506"/>
    </location>
</feature>
<feature type="transmembrane region" description="Helical" evidence="6">
    <location>
        <begin position="332"/>
        <end position="356"/>
    </location>
</feature>
<dbReference type="GO" id="GO:0015205">
    <property type="term" value="F:nucleobase transmembrane transporter activity"/>
    <property type="evidence" value="ECO:0007669"/>
    <property type="project" value="TreeGrafter"/>
</dbReference>
<sequence>MSAVETRLTRLQERLKIFEVPHDGKPLSILRNPDLEPMPPHRRIWGFWSFFGYWAVPSITIWTWSTGSAMLSLGLNIQQTMGSLIIGNVIFCIYTCLNSTPGSKFHIGFTVCQRMVFGIYGSGIGIVTRIVLSIVFYGSQSWLGGVAIVVILSSWSENFMNMKNTFPDSLAMTTRDFVGFLVFQIIQYFFFFMKPEKMNSWVNGSCIIALIAMMAIFGNCLHRNGGPGPIWQEKVELSSWNTGWMWLYSITIWTSALSPDVTNQSDFSRFASSKKKMYFGIIVSVMTMGTFVPFMGLVSASTTSQLYGDEYWLPTDICLRWMTDNYSAGPRAAAFFCGLAFASSQLCFNVLANGFAGGMDLAGVLPRYINIVRGSIITATLSWCVQPWNFYNSSSVFINVMSSFGVIMTPIIGIIVTDFHLVRKARIPISELYTTDKDGSFYFTKGFNWRAICCFLAGVAPGIPGLIAVVNPDIEIKTNIIDFYYNSTVFSFICPAALYYIVCLIFPVKNAGALDKTDMFNAFTLEELLEEGSENSNQDLEKIISKVEISSV</sequence>
<feature type="transmembrane region" description="Helical" evidence="6">
    <location>
        <begin position="368"/>
        <end position="390"/>
    </location>
</feature>
<dbReference type="Gene3D" id="1.10.4160.10">
    <property type="entry name" value="Hydantoin permease"/>
    <property type="match status" value="1"/>
</dbReference>
<feature type="transmembrane region" description="Helical" evidence="6">
    <location>
        <begin position="202"/>
        <end position="221"/>
    </location>
</feature>
<dbReference type="EMBL" id="KV454012">
    <property type="protein sequence ID" value="ODV96894.1"/>
    <property type="molecule type" value="Genomic_DNA"/>
</dbReference>
<feature type="transmembrane region" description="Helical" evidence="6">
    <location>
        <begin position="77"/>
        <end position="97"/>
    </location>
</feature>
<keyword evidence="4 6" id="KW-1133">Transmembrane helix</keyword>
<evidence type="ECO:0000256" key="3">
    <source>
        <dbReference type="ARBA" id="ARBA00022692"/>
    </source>
</evidence>
<dbReference type="CDD" id="cd11482">
    <property type="entry name" value="SLC-NCS1sbd_NRT1-like"/>
    <property type="match status" value="1"/>
</dbReference>
<evidence type="ECO:0000256" key="2">
    <source>
        <dbReference type="ARBA" id="ARBA00008974"/>
    </source>
</evidence>
<dbReference type="GO" id="GO:0005886">
    <property type="term" value="C:plasma membrane"/>
    <property type="evidence" value="ECO:0007669"/>
    <property type="project" value="TreeGrafter"/>
</dbReference>
<dbReference type="OrthoDB" id="2018619at2759"/>
<dbReference type="InterPro" id="IPR012681">
    <property type="entry name" value="NCS1"/>
</dbReference>
<organism evidence="7 8">
    <name type="scientific">Pachysolen tannophilus NRRL Y-2460</name>
    <dbReference type="NCBI Taxonomy" id="669874"/>
    <lineage>
        <taxon>Eukaryota</taxon>
        <taxon>Fungi</taxon>
        <taxon>Dikarya</taxon>
        <taxon>Ascomycota</taxon>
        <taxon>Saccharomycotina</taxon>
        <taxon>Pichiomycetes</taxon>
        <taxon>Pachysolenaceae</taxon>
        <taxon>Pachysolen</taxon>
    </lineage>
</organism>
<dbReference type="PANTHER" id="PTHR30618:SF15">
    <property type="entry name" value="NICOTINAMIDE RIBOSIDE TRANSPORTER 1-RELATED"/>
    <property type="match status" value="1"/>
</dbReference>
<protein>
    <recommendedName>
        <fullName evidence="9">Thiamine transporter</fullName>
    </recommendedName>
</protein>
<dbReference type="AlphaFoldDB" id="A0A1E4TYT3"/>
<evidence type="ECO:0000313" key="7">
    <source>
        <dbReference type="EMBL" id="ODV96894.1"/>
    </source>
</evidence>
<dbReference type="InterPro" id="IPR045225">
    <property type="entry name" value="Uracil/uridine/allantoin_perm"/>
</dbReference>
<reference evidence="8" key="1">
    <citation type="submission" date="2016-05" db="EMBL/GenBank/DDBJ databases">
        <title>Comparative genomics of biotechnologically important yeasts.</title>
        <authorList>
            <consortium name="DOE Joint Genome Institute"/>
            <person name="Riley R."/>
            <person name="Haridas S."/>
            <person name="Wolfe K.H."/>
            <person name="Lopes M.R."/>
            <person name="Hittinger C.T."/>
            <person name="Goker M."/>
            <person name="Salamov A."/>
            <person name="Wisecaver J."/>
            <person name="Long T.M."/>
            <person name="Aerts A.L."/>
            <person name="Barry K."/>
            <person name="Choi C."/>
            <person name="Clum A."/>
            <person name="Coughlan A.Y."/>
            <person name="Deshpande S."/>
            <person name="Douglass A.P."/>
            <person name="Hanson S.J."/>
            <person name="Klenk H.-P."/>
            <person name="Labutti K."/>
            <person name="Lapidus A."/>
            <person name="Lindquist E."/>
            <person name="Lipzen A."/>
            <person name="Meier-Kolthoff J.P."/>
            <person name="Ohm R.A."/>
            <person name="Otillar R.P."/>
            <person name="Pangilinan J."/>
            <person name="Peng Y."/>
            <person name="Rokas A."/>
            <person name="Rosa C.A."/>
            <person name="Scheuner C."/>
            <person name="Sibirny A.A."/>
            <person name="Slot J.C."/>
            <person name="Stielow J.B."/>
            <person name="Sun H."/>
            <person name="Kurtzman C.P."/>
            <person name="Blackwell M."/>
            <person name="Grigoriev I.V."/>
            <person name="Jeffries T.W."/>
        </authorList>
    </citation>
    <scope>NUCLEOTIDE SEQUENCE [LARGE SCALE GENOMIC DNA]</scope>
    <source>
        <strain evidence="8">NRRL Y-2460</strain>
    </source>
</reference>
<dbReference type="InterPro" id="IPR001248">
    <property type="entry name" value="Pur-cyt_permease"/>
</dbReference>
<keyword evidence="8" id="KW-1185">Reference proteome</keyword>
<comment type="subcellular location">
    <subcellularLocation>
        <location evidence="1">Membrane</location>
        <topology evidence="1">Multi-pass membrane protein</topology>
    </subcellularLocation>
</comment>
<evidence type="ECO:0000256" key="1">
    <source>
        <dbReference type="ARBA" id="ARBA00004141"/>
    </source>
</evidence>
<feature type="transmembrane region" description="Helical" evidence="6">
    <location>
        <begin position="172"/>
        <end position="190"/>
    </location>
</feature>
<keyword evidence="3 6" id="KW-0812">Transmembrane</keyword>
<dbReference type="Pfam" id="PF02133">
    <property type="entry name" value="Transp_cyt_pur"/>
    <property type="match status" value="1"/>
</dbReference>
<dbReference type="Proteomes" id="UP000094236">
    <property type="component" value="Unassembled WGS sequence"/>
</dbReference>
<name>A0A1E4TYT3_PACTA</name>
<evidence type="ECO:0000256" key="4">
    <source>
        <dbReference type="ARBA" id="ARBA00022989"/>
    </source>
</evidence>
<feature type="transmembrane region" description="Helical" evidence="6">
    <location>
        <begin position="117"/>
        <end position="136"/>
    </location>
</feature>